<dbReference type="InterPro" id="IPR005300">
    <property type="entry name" value="MltA_B"/>
</dbReference>
<name>A0A109BCR0_HYPSL</name>
<comment type="catalytic activity">
    <reaction evidence="1">
        <text>Exolytic cleavage of the (1-&gt;4)-beta-glycosidic linkage between N-acetylmuramic acid (MurNAc) and N-acetylglucosamine (GlcNAc) residues in peptidoglycan, from either the reducing or the non-reducing ends of the peptidoglycan chains, with concomitant formation of a 1,6-anhydrobond in the MurNAc residue.</text>
        <dbReference type="EC" id="4.2.2.n1"/>
    </reaction>
</comment>
<dbReference type="Gene3D" id="2.40.240.50">
    <property type="entry name" value="Barwin-like endoglucanases"/>
    <property type="match status" value="1"/>
</dbReference>
<dbReference type="SMART" id="SM00925">
    <property type="entry name" value="MltA"/>
    <property type="match status" value="1"/>
</dbReference>
<accession>A0A109BCR0</accession>
<protein>
    <recommendedName>
        <fullName evidence="2">peptidoglycan lytic exotransglycosylase</fullName>
        <ecNumber evidence="2">4.2.2.n1</ecNumber>
    </recommendedName>
    <alternativeName>
        <fullName evidence="5">Murein hydrolase A</fullName>
    </alternativeName>
</protein>
<keyword evidence="3" id="KW-0456">Lyase</keyword>
<dbReference type="Gene3D" id="2.40.40.10">
    <property type="entry name" value="RlpA-like domain"/>
    <property type="match status" value="1"/>
</dbReference>
<keyword evidence="8" id="KW-0326">Glycosidase</keyword>
<dbReference type="SUPFAM" id="SSF50685">
    <property type="entry name" value="Barwin-like endoglucanases"/>
    <property type="match status" value="1"/>
</dbReference>
<dbReference type="CDD" id="cd14668">
    <property type="entry name" value="mlta_B"/>
    <property type="match status" value="1"/>
</dbReference>
<keyword evidence="4" id="KW-0961">Cell wall biogenesis/degradation</keyword>
<evidence type="ECO:0000256" key="4">
    <source>
        <dbReference type="ARBA" id="ARBA00023316"/>
    </source>
</evidence>
<dbReference type="GO" id="GO:0004553">
    <property type="term" value="F:hydrolase activity, hydrolyzing O-glycosyl compounds"/>
    <property type="evidence" value="ECO:0007669"/>
    <property type="project" value="InterPro"/>
</dbReference>
<evidence type="ECO:0000256" key="3">
    <source>
        <dbReference type="ARBA" id="ARBA00023239"/>
    </source>
</evidence>
<evidence type="ECO:0000313" key="9">
    <source>
        <dbReference type="Proteomes" id="UP000059074"/>
    </source>
</evidence>
<evidence type="ECO:0000313" key="8">
    <source>
        <dbReference type="EMBL" id="KWT66361.1"/>
    </source>
</evidence>
<dbReference type="Proteomes" id="UP000059074">
    <property type="component" value="Unassembled WGS sequence"/>
</dbReference>
<dbReference type="PIRSF" id="PIRSF019422">
    <property type="entry name" value="MltA"/>
    <property type="match status" value="1"/>
</dbReference>
<dbReference type="AlphaFoldDB" id="A0A109BCR0"/>
<dbReference type="InterPro" id="IPR026044">
    <property type="entry name" value="MltA"/>
</dbReference>
<dbReference type="InterPro" id="IPR010611">
    <property type="entry name" value="3D_dom"/>
</dbReference>
<keyword evidence="8" id="KW-0378">Hydrolase</keyword>
<proteinExistence type="predicted"/>
<dbReference type="Pfam" id="PF06725">
    <property type="entry name" value="3D"/>
    <property type="match status" value="1"/>
</dbReference>
<dbReference type="GO" id="GO:0009254">
    <property type="term" value="P:peptidoglycan turnover"/>
    <property type="evidence" value="ECO:0007669"/>
    <property type="project" value="InterPro"/>
</dbReference>
<feature type="region of interest" description="Disordered" evidence="6">
    <location>
        <begin position="1"/>
        <end position="26"/>
    </location>
</feature>
<dbReference type="PANTHER" id="PTHR30124">
    <property type="entry name" value="MEMBRANE-BOUND LYTIC MUREIN TRANSGLYCOSYLASE A"/>
    <property type="match status" value="1"/>
</dbReference>
<reference evidence="8 9" key="1">
    <citation type="submission" date="2015-10" db="EMBL/GenBank/DDBJ databases">
        <title>Transcriptomic analysis of a linuron degrading triple-species bacterial consortium.</title>
        <authorList>
            <person name="Albers P."/>
        </authorList>
    </citation>
    <scope>NUCLEOTIDE SEQUENCE [LARGE SCALE GENOMIC DNA]</scope>
    <source>
        <strain evidence="8 9">WDL6</strain>
    </source>
</reference>
<evidence type="ECO:0000259" key="7">
    <source>
        <dbReference type="SMART" id="SM00925"/>
    </source>
</evidence>
<evidence type="ECO:0000256" key="1">
    <source>
        <dbReference type="ARBA" id="ARBA00001420"/>
    </source>
</evidence>
<organism evidence="8 9">
    <name type="scientific">Hyphomicrobium sulfonivorans</name>
    <dbReference type="NCBI Taxonomy" id="121290"/>
    <lineage>
        <taxon>Bacteria</taxon>
        <taxon>Pseudomonadati</taxon>
        <taxon>Pseudomonadota</taxon>
        <taxon>Alphaproteobacteria</taxon>
        <taxon>Hyphomicrobiales</taxon>
        <taxon>Hyphomicrobiaceae</taxon>
        <taxon>Hyphomicrobium</taxon>
    </lineage>
</organism>
<dbReference type="GO" id="GO:0009253">
    <property type="term" value="P:peptidoglycan catabolic process"/>
    <property type="evidence" value="ECO:0007669"/>
    <property type="project" value="TreeGrafter"/>
</dbReference>
<evidence type="ECO:0000256" key="5">
    <source>
        <dbReference type="ARBA" id="ARBA00030918"/>
    </source>
</evidence>
<dbReference type="GO" id="GO:0008933">
    <property type="term" value="F:peptidoglycan lytic transglycosylase activity"/>
    <property type="evidence" value="ECO:0007669"/>
    <property type="project" value="TreeGrafter"/>
</dbReference>
<dbReference type="EC" id="4.2.2.n1" evidence="2"/>
<dbReference type="InterPro" id="IPR036908">
    <property type="entry name" value="RlpA-like_sf"/>
</dbReference>
<gene>
    <name evidence="8" type="ORF">APY04_2557</name>
</gene>
<dbReference type="OrthoDB" id="9783686at2"/>
<feature type="region of interest" description="Disordered" evidence="6">
    <location>
        <begin position="161"/>
        <end position="180"/>
    </location>
</feature>
<dbReference type="PATRIC" id="fig|121290.4.peg.460"/>
<evidence type="ECO:0000256" key="2">
    <source>
        <dbReference type="ARBA" id="ARBA00012587"/>
    </source>
</evidence>
<dbReference type="EMBL" id="LMTR01000073">
    <property type="protein sequence ID" value="KWT66361.1"/>
    <property type="molecule type" value="Genomic_DNA"/>
</dbReference>
<dbReference type="GO" id="GO:0071555">
    <property type="term" value="P:cell wall organization"/>
    <property type="evidence" value="ECO:0007669"/>
    <property type="project" value="UniProtKB-KW"/>
</dbReference>
<evidence type="ECO:0000256" key="6">
    <source>
        <dbReference type="SAM" id="MobiDB-lite"/>
    </source>
</evidence>
<sequence length="412" mass="44588">MAKDASPAKSSKKSAGGKGKAARNSVPEAKLEAASFADLIGWETDDHLKAFKTFVKSCNDAIRMAERPTTRAIAQCRVPGSVLASACRLAQSADVSTKAAAKAFFEANFAPHRVVHTKNEGLLTGYYEPVMQGSRTRQGKFQTPVYKRPTDLMNVVDEADRASQPDGLTHVRRTSSGTSAYPTRAQIEQGALDGKGLELLYLEDAVEAFFMHIQGSGRVELTDGTTVRINYDGKNGHPYSSIGRYLIENEILPANKMSMQALGKWLREDKERGQKVMWQNQSYVFFRELGDGEGPMGAMQVELTPGRSLAVDPAYHALGTPIYLSVPGLKGAKKDDGFHRLMVAQDVGSAIKGAERGDIYFGSGKAAGKLAGTTRHAGNFYVLLPVAAEAAAGQGLRFGEHLQWQTTVKSAR</sequence>
<dbReference type="RefSeq" id="WP_083509751.1">
    <property type="nucleotide sequence ID" value="NZ_LMTR01000073.1"/>
</dbReference>
<dbReference type="PANTHER" id="PTHR30124:SF0">
    <property type="entry name" value="MEMBRANE-BOUND LYTIC MUREIN TRANSGLYCOSYLASE A"/>
    <property type="match status" value="1"/>
</dbReference>
<comment type="caution">
    <text evidence="8">The sequence shown here is derived from an EMBL/GenBank/DDBJ whole genome shotgun (WGS) entry which is preliminary data.</text>
</comment>
<dbReference type="CDD" id="cd14485">
    <property type="entry name" value="mltA_like_LT_A"/>
    <property type="match status" value="1"/>
</dbReference>
<keyword evidence="9" id="KW-1185">Reference proteome</keyword>
<feature type="domain" description="Lytic transglycosylase MltA" evidence="7">
    <location>
        <begin position="130"/>
        <end position="287"/>
    </location>
</feature>
<dbReference type="Pfam" id="PF03562">
    <property type="entry name" value="MltA"/>
    <property type="match status" value="1"/>
</dbReference>
<dbReference type="STRING" id="121290.APY04_2557"/>
<dbReference type="GO" id="GO:0019867">
    <property type="term" value="C:outer membrane"/>
    <property type="evidence" value="ECO:0007669"/>
    <property type="project" value="InterPro"/>
</dbReference>